<feature type="domain" description="Solute-binding protein family 5" evidence="5">
    <location>
        <begin position="82"/>
        <end position="410"/>
    </location>
</feature>
<dbReference type="eggNOG" id="COG0747">
    <property type="taxonomic scope" value="Bacteria"/>
</dbReference>
<dbReference type="InterPro" id="IPR039424">
    <property type="entry name" value="SBP_5"/>
</dbReference>
<evidence type="ECO:0000256" key="3">
    <source>
        <dbReference type="ARBA" id="ARBA00022729"/>
    </source>
</evidence>
<dbReference type="STRING" id="666681.M301_1902"/>
<dbReference type="AlphaFoldDB" id="D7DJR3"/>
<gene>
    <name evidence="6" type="ordered locus">M301_1902</name>
</gene>
<protein>
    <submittedName>
        <fullName evidence="6">Extracellular solute-binding protein family 5</fullName>
    </submittedName>
</protein>
<reference evidence="6 7" key="2">
    <citation type="journal article" date="2011" name="J. Bacteriol.">
        <title>Genomes of three methylotrophs from a single niche uncover genetic and metabolic divergence of Methylophilaceae.</title>
        <authorList>
            <person name="Lapidus A."/>
            <person name="Clum A."/>
            <person name="Labutti K."/>
            <person name="Kaluzhnaya M.G."/>
            <person name="Lim S."/>
            <person name="Beck D.A."/>
            <person name="Glavina Del Rio T."/>
            <person name="Nolan M."/>
            <person name="Mavromatis K."/>
            <person name="Huntemann M."/>
            <person name="Lucas S."/>
            <person name="Lidstrom M.E."/>
            <person name="Ivanova N."/>
            <person name="Chistoserdova L."/>
        </authorList>
    </citation>
    <scope>NUCLEOTIDE SEQUENCE [LARGE SCALE GENOMIC DNA]</scope>
    <source>
        <strain evidence="6 7">301</strain>
    </source>
</reference>
<dbReference type="SUPFAM" id="SSF53850">
    <property type="entry name" value="Periplasmic binding protein-like II"/>
    <property type="match status" value="1"/>
</dbReference>
<dbReference type="GO" id="GO:0015833">
    <property type="term" value="P:peptide transport"/>
    <property type="evidence" value="ECO:0007669"/>
    <property type="project" value="TreeGrafter"/>
</dbReference>
<dbReference type="PROSITE" id="PS51257">
    <property type="entry name" value="PROKAR_LIPOPROTEIN"/>
    <property type="match status" value="1"/>
</dbReference>
<feature type="signal peptide" evidence="4">
    <location>
        <begin position="1"/>
        <end position="24"/>
    </location>
</feature>
<dbReference type="GO" id="GO:0043190">
    <property type="term" value="C:ATP-binding cassette (ABC) transporter complex"/>
    <property type="evidence" value="ECO:0007669"/>
    <property type="project" value="InterPro"/>
</dbReference>
<organism evidence="6 7">
    <name type="scientific">Methylotenera versatilis (strain 301)</name>
    <dbReference type="NCBI Taxonomy" id="666681"/>
    <lineage>
        <taxon>Bacteria</taxon>
        <taxon>Pseudomonadati</taxon>
        <taxon>Pseudomonadota</taxon>
        <taxon>Betaproteobacteria</taxon>
        <taxon>Nitrosomonadales</taxon>
        <taxon>Methylophilaceae</taxon>
        <taxon>Methylotenera</taxon>
    </lineage>
</organism>
<keyword evidence="2" id="KW-0813">Transport</keyword>
<proteinExistence type="inferred from homology"/>
<dbReference type="EMBL" id="CP002056">
    <property type="protein sequence ID" value="ADI30274.1"/>
    <property type="molecule type" value="Genomic_DNA"/>
</dbReference>
<reference evidence="7" key="1">
    <citation type="submission" date="2010-05" db="EMBL/GenBank/DDBJ databases">
        <title>Complete sequence of Methylotenera sp. 301.</title>
        <authorList>
            <person name="Lucas S."/>
            <person name="Copeland A."/>
            <person name="Lapidus A."/>
            <person name="Cheng J.-F."/>
            <person name="Bruce D."/>
            <person name="Goodwin L."/>
            <person name="Pitluck S."/>
            <person name="Clum A."/>
            <person name="Land M."/>
            <person name="Hauser L."/>
            <person name="Kyrpides N."/>
            <person name="Ivanova N."/>
            <person name="Chistoservova L."/>
            <person name="Kalyuzhnaya M."/>
            <person name="Woyke T."/>
        </authorList>
    </citation>
    <scope>NUCLEOTIDE SEQUENCE [LARGE SCALE GENOMIC DNA]</scope>
    <source>
        <strain evidence="7">301</strain>
    </source>
</reference>
<dbReference type="KEGG" id="meh:M301_1902"/>
<name>D7DJR3_METV0</name>
<dbReference type="Gene3D" id="3.40.190.10">
    <property type="entry name" value="Periplasmic binding protein-like II"/>
    <property type="match status" value="1"/>
</dbReference>
<dbReference type="InterPro" id="IPR030678">
    <property type="entry name" value="Peptide/Ni-bd"/>
</dbReference>
<dbReference type="Gene3D" id="3.10.105.10">
    <property type="entry name" value="Dipeptide-binding Protein, Domain 3"/>
    <property type="match status" value="1"/>
</dbReference>
<evidence type="ECO:0000256" key="2">
    <source>
        <dbReference type="ARBA" id="ARBA00022448"/>
    </source>
</evidence>
<evidence type="ECO:0000313" key="7">
    <source>
        <dbReference type="Proteomes" id="UP000000383"/>
    </source>
</evidence>
<dbReference type="PANTHER" id="PTHR30290:SF9">
    <property type="entry name" value="OLIGOPEPTIDE-BINDING PROTEIN APPA"/>
    <property type="match status" value="1"/>
</dbReference>
<dbReference type="GO" id="GO:0030288">
    <property type="term" value="C:outer membrane-bounded periplasmic space"/>
    <property type="evidence" value="ECO:0007669"/>
    <property type="project" value="UniProtKB-ARBA"/>
</dbReference>
<evidence type="ECO:0000256" key="1">
    <source>
        <dbReference type="ARBA" id="ARBA00005695"/>
    </source>
</evidence>
<dbReference type="HOGENOM" id="CLU_017028_7_3_4"/>
<keyword evidence="7" id="KW-1185">Reference proteome</keyword>
<sequence length="487" mass="54555">MKALKVLAQFCLVLLMLGTGSCTQQNPSASSHEIVFAIGQMPLNLDPRYATDAASERVNRLVYQSLVDFDAQSKPVASLATWVEFNPTAFRFTLNKNHASFHNQMPLTANDVKATYDSLATLKDSPNTAEFANIKNITVIDNDTVEFQLNQADKHFPAKLILGILPAKLIAENYDFSHVPVGSGPLKFVTWQNKLTLQRVGDDQRISLIEVKDPTVRVLKLLHGEVDLLQGELPPELVKYLQTKPDVIVKTSIGANFSYLGLNFEDPVLQKLKVRQAISHAIDRKQIIAKAMIQHSREADMILPPEHYTNQPNTDLTPNDYNPALAKQLLQEAGVKLPLKLVYKTSTDAQRVRFATILQAQMAKAGIDLEIRSLDWGTFFEDVKQGNFQLYGLTWVGIKTPEIYLKAFGSQSTPPNGFNRGRYADAELDKLLAEENWQAATARIRQQLPYIPLWYEGQFAAMRKGITNYNAKPDGNWDDLGTISYAH</sequence>
<evidence type="ECO:0000313" key="6">
    <source>
        <dbReference type="EMBL" id="ADI30274.1"/>
    </source>
</evidence>
<dbReference type="PANTHER" id="PTHR30290">
    <property type="entry name" value="PERIPLASMIC BINDING COMPONENT OF ABC TRANSPORTER"/>
    <property type="match status" value="1"/>
</dbReference>
<dbReference type="CDD" id="cd00995">
    <property type="entry name" value="PBP2_NikA_DppA_OppA_like"/>
    <property type="match status" value="1"/>
</dbReference>
<dbReference type="InterPro" id="IPR000914">
    <property type="entry name" value="SBP_5_dom"/>
</dbReference>
<evidence type="ECO:0000256" key="4">
    <source>
        <dbReference type="SAM" id="SignalP"/>
    </source>
</evidence>
<comment type="similarity">
    <text evidence="1">Belongs to the bacterial solute-binding protein 5 family.</text>
</comment>
<feature type="chain" id="PRO_5003094483" evidence="4">
    <location>
        <begin position="25"/>
        <end position="487"/>
    </location>
</feature>
<keyword evidence="3 4" id="KW-0732">Signal</keyword>
<evidence type="ECO:0000259" key="5">
    <source>
        <dbReference type="Pfam" id="PF00496"/>
    </source>
</evidence>
<dbReference type="Pfam" id="PF00496">
    <property type="entry name" value="SBP_bac_5"/>
    <property type="match status" value="1"/>
</dbReference>
<dbReference type="GO" id="GO:1904680">
    <property type="term" value="F:peptide transmembrane transporter activity"/>
    <property type="evidence" value="ECO:0007669"/>
    <property type="project" value="TreeGrafter"/>
</dbReference>
<dbReference type="Proteomes" id="UP000000383">
    <property type="component" value="Chromosome"/>
</dbReference>
<dbReference type="PIRSF" id="PIRSF002741">
    <property type="entry name" value="MppA"/>
    <property type="match status" value="1"/>
</dbReference>
<dbReference type="OrthoDB" id="9801799at2"/>
<accession>D7DJR3</accession>